<name>A0A2A5T6W7_9GAMM</name>
<dbReference type="AlphaFoldDB" id="A0A2A5T6W7"/>
<dbReference type="Proteomes" id="UP000219020">
    <property type="component" value="Unassembled WGS sequence"/>
</dbReference>
<evidence type="ECO:0000313" key="2">
    <source>
        <dbReference type="Proteomes" id="UP000219020"/>
    </source>
</evidence>
<dbReference type="EMBL" id="NBYY01000009">
    <property type="protein sequence ID" value="PCS23840.1"/>
    <property type="molecule type" value="Genomic_DNA"/>
</dbReference>
<keyword evidence="2" id="KW-1185">Reference proteome</keyword>
<reference evidence="2" key="1">
    <citation type="submission" date="2017-04" db="EMBL/GenBank/DDBJ databases">
        <title>Genome evolution of the luminous symbionts of deep sea anglerfish.</title>
        <authorList>
            <person name="Hendry T.A."/>
        </authorList>
    </citation>
    <scope>NUCLEOTIDE SEQUENCE [LARGE SCALE GENOMIC DNA]</scope>
</reference>
<proteinExistence type="predicted"/>
<protein>
    <submittedName>
        <fullName evidence="1">Uncharacterized protein</fullName>
    </submittedName>
</protein>
<accession>A0A2A5T6W7</accession>
<evidence type="ECO:0000313" key="1">
    <source>
        <dbReference type="EMBL" id="PCS23840.1"/>
    </source>
</evidence>
<comment type="caution">
    <text evidence="1">The sequence shown here is derived from an EMBL/GenBank/DDBJ whole genome shotgun (WGS) entry which is preliminary data.</text>
</comment>
<gene>
    <name evidence="1" type="ORF">BTN49_0811</name>
</gene>
<sequence length="40" mass="4825">MVKNCFADKSISQYNKTVTKFITFDLMLFRVFVMKESHLY</sequence>
<organism evidence="1 2">
    <name type="scientific">Candidatus Enterovibrio escicola</name>
    <dbReference type="NCBI Taxonomy" id="1927127"/>
    <lineage>
        <taxon>Bacteria</taxon>
        <taxon>Pseudomonadati</taxon>
        <taxon>Pseudomonadota</taxon>
        <taxon>Gammaproteobacteria</taxon>
        <taxon>Vibrionales</taxon>
        <taxon>Vibrionaceae</taxon>
        <taxon>Enterovibrio</taxon>
    </lineage>
</organism>